<accession>A0AAJ0F077</accession>
<evidence type="ECO:0000313" key="1">
    <source>
        <dbReference type="EMBL" id="KAK1688243.1"/>
    </source>
</evidence>
<dbReference type="EMBL" id="JAHMHR010000012">
    <property type="protein sequence ID" value="KAK1688243.1"/>
    <property type="molecule type" value="Genomic_DNA"/>
</dbReference>
<protein>
    <submittedName>
        <fullName evidence="1">Uncharacterized protein</fullName>
    </submittedName>
</protein>
<dbReference type="GeneID" id="85455904"/>
<gene>
    <name evidence="1" type="ORF">BDP55DRAFT_62300</name>
</gene>
<reference evidence="1" key="1">
    <citation type="submission" date="2021-06" db="EMBL/GenBank/DDBJ databases">
        <title>Comparative genomics, transcriptomics and evolutionary studies reveal genomic signatures of adaptation to plant cell wall in hemibiotrophic fungi.</title>
        <authorList>
            <consortium name="DOE Joint Genome Institute"/>
            <person name="Baroncelli R."/>
            <person name="Diaz J.F."/>
            <person name="Benocci T."/>
            <person name="Peng M."/>
            <person name="Battaglia E."/>
            <person name="Haridas S."/>
            <person name="Andreopoulos W."/>
            <person name="Labutti K."/>
            <person name="Pangilinan J."/>
            <person name="Floch G.L."/>
            <person name="Makela M.R."/>
            <person name="Henrissat B."/>
            <person name="Grigoriev I.V."/>
            <person name="Crouch J.A."/>
            <person name="De Vries R.P."/>
            <person name="Sukno S.A."/>
            <person name="Thon M.R."/>
        </authorList>
    </citation>
    <scope>NUCLEOTIDE SEQUENCE</scope>
    <source>
        <strain evidence="1">CBS 193.32</strain>
    </source>
</reference>
<dbReference type="RefSeq" id="XP_060431938.1">
    <property type="nucleotide sequence ID" value="XM_060571378.1"/>
</dbReference>
<keyword evidence="2" id="KW-1185">Reference proteome</keyword>
<sequence length="221" mass="24035">MGLDCADNEVRKSGCTAIQSQNIHAAAHLARLWCGGVSGPSLIRGRCNLITEAASRSSEVGPLPAPRHRWPSLMSNQCCTCGGWYSRDAIGGRRRQKQGNADCSLEDSISCPQQSLFSKVATIHSPSVSRDAQFCEELRTQNVPELSMFSAQGRVSPRRCANSPDTPLFSVLEARRDTKTTAPNCVWRFLESGTLVKLAKRQEDVVSLCPSYLAPLSVLIG</sequence>
<evidence type="ECO:0000313" key="2">
    <source>
        <dbReference type="Proteomes" id="UP001224890"/>
    </source>
</evidence>
<dbReference type="Proteomes" id="UP001224890">
    <property type="component" value="Unassembled WGS sequence"/>
</dbReference>
<proteinExistence type="predicted"/>
<name>A0AAJ0F077_9PEZI</name>
<dbReference type="AlphaFoldDB" id="A0AAJ0F077"/>
<comment type="caution">
    <text evidence="1">The sequence shown here is derived from an EMBL/GenBank/DDBJ whole genome shotgun (WGS) entry which is preliminary data.</text>
</comment>
<organism evidence="1 2">
    <name type="scientific">Colletotrichum godetiae</name>
    <dbReference type="NCBI Taxonomy" id="1209918"/>
    <lineage>
        <taxon>Eukaryota</taxon>
        <taxon>Fungi</taxon>
        <taxon>Dikarya</taxon>
        <taxon>Ascomycota</taxon>
        <taxon>Pezizomycotina</taxon>
        <taxon>Sordariomycetes</taxon>
        <taxon>Hypocreomycetidae</taxon>
        <taxon>Glomerellales</taxon>
        <taxon>Glomerellaceae</taxon>
        <taxon>Colletotrichum</taxon>
        <taxon>Colletotrichum acutatum species complex</taxon>
    </lineage>
</organism>